<feature type="transmembrane region" description="Helical" evidence="4">
    <location>
        <begin position="53"/>
        <end position="75"/>
    </location>
</feature>
<dbReference type="CDD" id="cd17546">
    <property type="entry name" value="REC_hyHK_CKI1_RcsC-like"/>
    <property type="match status" value="1"/>
</dbReference>
<dbReference type="Proteomes" id="UP000586119">
    <property type="component" value="Unassembled WGS sequence"/>
</dbReference>
<keyword evidence="2" id="KW-0902">Two-component regulatory system</keyword>
<evidence type="ECO:0000256" key="1">
    <source>
        <dbReference type="ARBA" id="ARBA00022553"/>
    </source>
</evidence>
<dbReference type="PROSITE" id="PS50110">
    <property type="entry name" value="RESPONSE_REGULATORY"/>
    <property type="match status" value="1"/>
</dbReference>
<dbReference type="SMART" id="SM00448">
    <property type="entry name" value="REC"/>
    <property type="match status" value="1"/>
</dbReference>
<protein>
    <submittedName>
        <fullName evidence="6">Response regulator</fullName>
    </submittedName>
</protein>
<reference evidence="6 7" key="1">
    <citation type="journal article" date="2015" name="Int. J. Syst. Evol. Microbiol.">
        <title>Halomonas salicampi sp. nov., a halotolerant and alkalitolerant bacterium isolated from a saltern soil.</title>
        <authorList>
            <person name="Lee J.C."/>
            <person name="Kim Y.S."/>
            <person name="Yun B.S."/>
            <person name="Whang K.S."/>
        </authorList>
    </citation>
    <scope>NUCLEOTIDE SEQUENCE [LARGE SCALE GENOMIC DNA]</scope>
    <source>
        <strain evidence="6 7">BH103</strain>
    </source>
</reference>
<dbReference type="InterPro" id="IPR011006">
    <property type="entry name" value="CheY-like_superfamily"/>
</dbReference>
<evidence type="ECO:0000313" key="6">
    <source>
        <dbReference type="EMBL" id="NYS62139.1"/>
    </source>
</evidence>
<dbReference type="SUPFAM" id="SSF52172">
    <property type="entry name" value="CheY-like"/>
    <property type="match status" value="1"/>
</dbReference>
<comment type="caution">
    <text evidence="6">The sequence shown here is derived from an EMBL/GenBank/DDBJ whole genome shotgun (WGS) entry which is preliminary data.</text>
</comment>
<dbReference type="GO" id="GO:0000160">
    <property type="term" value="P:phosphorelay signal transduction system"/>
    <property type="evidence" value="ECO:0007669"/>
    <property type="project" value="UniProtKB-KW"/>
</dbReference>
<keyword evidence="1 3" id="KW-0597">Phosphoprotein</keyword>
<feature type="transmembrane region" description="Helical" evidence="4">
    <location>
        <begin position="20"/>
        <end position="41"/>
    </location>
</feature>
<evidence type="ECO:0000256" key="2">
    <source>
        <dbReference type="ARBA" id="ARBA00023012"/>
    </source>
</evidence>
<evidence type="ECO:0000313" key="7">
    <source>
        <dbReference type="Proteomes" id="UP000586119"/>
    </source>
</evidence>
<dbReference type="PANTHER" id="PTHR45339:SF1">
    <property type="entry name" value="HYBRID SIGNAL TRANSDUCTION HISTIDINE KINASE J"/>
    <property type="match status" value="1"/>
</dbReference>
<keyword evidence="4" id="KW-0812">Transmembrane</keyword>
<accession>A0A7Z0RW02</accession>
<evidence type="ECO:0000256" key="4">
    <source>
        <dbReference type="SAM" id="Phobius"/>
    </source>
</evidence>
<keyword evidence="7" id="KW-1185">Reference proteome</keyword>
<organism evidence="6 7">
    <name type="scientific">Vreelandella salicampi</name>
    <dbReference type="NCBI Taxonomy" id="1449798"/>
    <lineage>
        <taxon>Bacteria</taxon>
        <taxon>Pseudomonadati</taxon>
        <taxon>Pseudomonadota</taxon>
        <taxon>Gammaproteobacteria</taxon>
        <taxon>Oceanospirillales</taxon>
        <taxon>Halomonadaceae</taxon>
        <taxon>Vreelandella</taxon>
    </lineage>
</organism>
<evidence type="ECO:0000256" key="3">
    <source>
        <dbReference type="PROSITE-ProRule" id="PRU00169"/>
    </source>
</evidence>
<dbReference type="EMBL" id="JACCDF010000015">
    <property type="protein sequence ID" value="NYS62139.1"/>
    <property type="molecule type" value="Genomic_DNA"/>
</dbReference>
<evidence type="ECO:0000259" key="5">
    <source>
        <dbReference type="PROSITE" id="PS50110"/>
    </source>
</evidence>
<dbReference type="RefSeq" id="WP_179931399.1">
    <property type="nucleotide sequence ID" value="NZ_JACCDF010000015.1"/>
</dbReference>
<keyword evidence="4" id="KW-1133">Transmembrane helix</keyword>
<proteinExistence type="predicted"/>
<feature type="domain" description="Response regulatory" evidence="5">
    <location>
        <begin position="253"/>
        <end position="372"/>
    </location>
</feature>
<dbReference type="Pfam" id="PF00072">
    <property type="entry name" value="Response_reg"/>
    <property type="match status" value="1"/>
</dbReference>
<dbReference type="AlphaFoldDB" id="A0A7Z0RW02"/>
<dbReference type="PANTHER" id="PTHR45339">
    <property type="entry name" value="HYBRID SIGNAL TRANSDUCTION HISTIDINE KINASE J"/>
    <property type="match status" value="1"/>
</dbReference>
<sequence length="382" mass="42326">MQGYHRKEHFWNVVIWPILWPWLLAQFALVGLCVIVGVVVWGMNPEQASWGTVAALMTALLLGSSLNVVAFIALIRARGRRIESKFEQVLGELEQHASMLCERSGDSAALSGEEAKTQRPSARIHHVIAQLAQLGQCTPISASSSCKLPDSSAQQTLLDDLANKQQQLDQLLQGRERAREESRLKSSYLHLLQREANALFEHLGDLSTASPDAREADLKECRERLADIRALLVNVVEEAPEASIMVSPAHQRRVLVVDDGPVNLMLAQQVLEKHGLEVEAVNSGEDALALQQTYTFDLVFMDIFMPEMDGLETSRRWRAYEKTNGQPSAILVALTANADTAGRERCLQAGMNDLIAKPYQPESLMNKVAAWYPDDVPEVSPS</sequence>
<dbReference type="InterPro" id="IPR001789">
    <property type="entry name" value="Sig_transdc_resp-reg_receiver"/>
</dbReference>
<dbReference type="Gene3D" id="3.40.50.2300">
    <property type="match status" value="1"/>
</dbReference>
<feature type="modified residue" description="4-aspartylphosphate" evidence="3">
    <location>
        <position position="302"/>
    </location>
</feature>
<keyword evidence="4" id="KW-0472">Membrane</keyword>
<name>A0A7Z0RW02_9GAMM</name>
<gene>
    <name evidence="6" type="ORF">HZS81_15385</name>
</gene>